<evidence type="ECO:0000259" key="2">
    <source>
        <dbReference type="Pfam" id="PF07883"/>
    </source>
</evidence>
<feature type="domain" description="Cupin type-2" evidence="2">
    <location>
        <begin position="53"/>
        <end position="120"/>
    </location>
</feature>
<feature type="region of interest" description="Disordered" evidence="1">
    <location>
        <begin position="1"/>
        <end position="23"/>
    </location>
</feature>
<dbReference type="RefSeq" id="WP_115963066.1">
    <property type="nucleotide sequence ID" value="NZ_SDPO01000002.1"/>
</dbReference>
<sequence length="132" mass="14205">MTTTSTATSSISAESTTTPAIPPIVPADAVRLGSGRTLRFEGRDHGAAVSYFLVDNEPGQGPDLHRHPYPETWIVLEGEVRITIGEQEFVATAGDTATAPADTWHRFVAIGTSRLRMVCIHASDVIVQEFAE</sequence>
<dbReference type="SUPFAM" id="SSF51182">
    <property type="entry name" value="RmlC-like cupins"/>
    <property type="match status" value="1"/>
</dbReference>
<evidence type="ECO:0000313" key="3">
    <source>
        <dbReference type="EMBL" id="RXZ48607.1"/>
    </source>
</evidence>
<dbReference type="InterPro" id="IPR013096">
    <property type="entry name" value="Cupin_2"/>
</dbReference>
<evidence type="ECO:0000256" key="1">
    <source>
        <dbReference type="SAM" id="MobiDB-lite"/>
    </source>
</evidence>
<evidence type="ECO:0000313" key="4">
    <source>
        <dbReference type="Proteomes" id="UP000292935"/>
    </source>
</evidence>
<dbReference type="PANTHER" id="PTHR43346:SF1">
    <property type="entry name" value="QUERCETIN 2,3-DIOXYGENASE-RELATED"/>
    <property type="match status" value="1"/>
</dbReference>
<dbReference type="AlphaFoldDB" id="A0A4Q2JQI9"/>
<accession>A0A4Q2JQI9</accession>
<reference evidence="3 4" key="1">
    <citation type="submission" date="2019-01" db="EMBL/GenBank/DDBJ databases">
        <authorList>
            <person name="Li J."/>
        </authorList>
    </citation>
    <scope>NUCLEOTIDE SEQUENCE [LARGE SCALE GENOMIC DNA]</scope>
    <source>
        <strain evidence="3 4">CCUG 35506</strain>
    </source>
</reference>
<dbReference type="Gene3D" id="2.60.120.10">
    <property type="entry name" value="Jelly Rolls"/>
    <property type="match status" value="1"/>
</dbReference>
<feature type="compositionally biased region" description="Low complexity" evidence="1">
    <location>
        <begin position="1"/>
        <end position="19"/>
    </location>
</feature>
<dbReference type="Pfam" id="PF07883">
    <property type="entry name" value="Cupin_2"/>
    <property type="match status" value="1"/>
</dbReference>
<dbReference type="OrthoDB" id="122936at2"/>
<keyword evidence="4" id="KW-1185">Reference proteome</keyword>
<dbReference type="InterPro" id="IPR014710">
    <property type="entry name" value="RmlC-like_jellyroll"/>
</dbReference>
<organism evidence="3 4">
    <name type="scientific">Agromyces fucosus</name>
    <dbReference type="NCBI Taxonomy" id="41985"/>
    <lineage>
        <taxon>Bacteria</taxon>
        <taxon>Bacillati</taxon>
        <taxon>Actinomycetota</taxon>
        <taxon>Actinomycetes</taxon>
        <taxon>Micrococcales</taxon>
        <taxon>Microbacteriaceae</taxon>
        <taxon>Agromyces</taxon>
    </lineage>
</organism>
<dbReference type="InterPro" id="IPR052538">
    <property type="entry name" value="Flavonoid_dioxygenase-like"/>
</dbReference>
<proteinExistence type="predicted"/>
<name>A0A4Q2JQI9_9MICO</name>
<dbReference type="EMBL" id="SDPO01000002">
    <property type="protein sequence ID" value="RXZ48607.1"/>
    <property type="molecule type" value="Genomic_DNA"/>
</dbReference>
<gene>
    <name evidence="3" type="ORF">ESP57_06295</name>
</gene>
<protein>
    <submittedName>
        <fullName evidence="3">Cupin domain-containing protein</fullName>
    </submittedName>
</protein>
<dbReference type="PANTHER" id="PTHR43346">
    <property type="entry name" value="LIGAND BINDING DOMAIN PROTEIN, PUTATIVE (AFU_ORTHOLOGUE AFUA_6G14370)-RELATED"/>
    <property type="match status" value="1"/>
</dbReference>
<dbReference type="InterPro" id="IPR011051">
    <property type="entry name" value="RmlC_Cupin_sf"/>
</dbReference>
<dbReference type="Proteomes" id="UP000292935">
    <property type="component" value="Unassembled WGS sequence"/>
</dbReference>
<comment type="caution">
    <text evidence="3">The sequence shown here is derived from an EMBL/GenBank/DDBJ whole genome shotgun (WGS) entry which is preliminary data.</text>
</comment>